<dbReference type="Gene3D" id="2.60.40.10">
    <property type="entry name" value="Immunoglobulins"/>
    <property type="match status" value="2"/>
</dbReference>
<keyword evidence="8" id="KW-1015">Disulfide bond</keyword>
<dbReference type="GeneID" id="103254892"/>
<organism evidence="13 14">
    <name type="scientific">Carlito syrichta</name>
    <name type="common">Philippine tarsier</name>
    <name type="synonym">Tarsius syrichta</name>
    <dbReference type="NCBI Taxonomy" id="1868482"/>
    <lineage>
        <taxon>Eukaryota</taxon>
        <taxon>Metazoa</taxon>
        <taxon>Chordata</taxon>
        <taxon>Craniata</taxon>
        <taxon>Vertebrata</taxon>
        <taxon>Euteleostomi</taxon>
        <taxon>Mammalia</taxon>
        <taxon>Eutheria</taxon>
        <taxon>Euarchontoglires</taxon>
        <taxon>Primates</taxon>
        <taxon>Haplorrhini</taxon>
        <taxon>Tarsiiformes</taxon>
        <taxon>Tarsiidae</taxon>
        <taxon>Carlito</taxon>
    </lineage>
</organism>
<comment type="subcellular location">
    <subcellularLocation>
        <location evidence="1">Cell membrane</location>
        <topology evidence="1">Single-pass membrane protein</topology>
    </subcellularLocation>
</comment>
<dbReference type="InterPro" id="IPR050412">
    <property type="entry name" value="Ig-like_Receptors_ImmuneReg"/>
</dbReference>
<reference evidence="14" key="1">
    <citation type="submission" date="2025-08" db="UniProtKB">
        <authorList>
            <consortium name="RefSeq"/>
        </authorList>
    </citation>
    <scope>IDENTIFICATION</scope>
</reference>
<evidence type="ECO:0000256" key="7">
    <source>
        <dbReference type="ARBA" id="ARBA00023136"/>
    </source>
</evidence>
<evidence type="ECO:0000256" key="12">
    <source>
        <dbReference type="SAM" id="Phobius"/>
    </source>
</evidence>
<dbReference type="RefSeq" id="XP_021565571.1">
    <property type="nucleotide sequence ID" value="XM_021709896.1"/>
</dbReference>
<dbReference type="InterPro" id="IPR036179">
    <property type="entry name" value="Ig-like_dom_sf"/>
</dbReference>
<evidence type="ECO:0000256" key="6">
    <source>
        <dbReference type="ARBA" id="ARBA00022989"/>
    </source>
</evidence>
<keyword evidence="9" id="KW-0325">Glycoprotein</keyword>
<dbReference type="AlphaFoldDB" id="A0A3Q0DR47"/>
<dbReference type="OrthoDB" id="9808644at2759"/>
<name>A0A3Q0DR47_CARSF</name>
<evidence type="ECO:0000256" key="8">
    <source>
        <dbReference type="ARBA" id="ARBA00023157"/>
    </source>
</evidence>
<evidence type="ECO:0000313" key="13">
    <source>
        <dbReference type="Proteomes" id="UP000189704"/>
    </source>
</evidence>
<dbReference type="GO" id="GO:0005886">
    <property type="term" value="C:plasma membrane"/>
    <property type="evidence" value="ECO:0007669"/>
    <property type="project" value="UniProtKB-SubCell"/>
</dbReference>
<dbReference type="InterPro" id="IPR013783">
    <property type="entry name" value="Ig-like_fold"/>
</dbReference>
<feature type="transmembrane region" description="Helical" evidence="12">
    <location>
        <begin position="251"/>
        <end position="271"/>
    </location>
</feature>
<proteinExistence type="predicted"/>
<dbReference type="SUPFAM" id="SSF48726">
    <property type="entry name" value="Immunoglobulin"/>
    <property type="match status" value="2"/>
</dbReference>
<evidence type="ECO:0000256" key="4">
    <source>
        <dbReference type="ARBA" id="ARBA00022729"/>
    </source>
</evidence>
<keyword evidence="6 12" id="KW-1133">Transmembrane helix</keyword>
<dbReference type="KEGG" id="csyr:103254892"/>
<keyword evidence="3 12" id="KW-0812">Transmembrane</keyword>
<keyword evidence="2" id="KW-1003">Cell membrane</keyword>
<evidence type="ECO:0000256" key="10">
    <source>
        <dbReference type="ARBA" id="ARBA00023319"/>
    </source>
</evidence>
<dbReference type="PANTHER" id="PTHR11738:SF179">
    <property type="entry name" value="LEUKOCYTE IMMUNOGLOBULIN-LIKE RECEPTOR SUBFAMILY A MEMBER 5"/>
    <property type="match status" value="1"/>
</dbReference>
<evidence type="ECO:0000256" key="5">
    <source>
        <dbReference type="ARBA" id="ARBA00022737"/>
    </source>
</evidence>
<keyword evidence="7 12" id="KW-0472">Membrane</keyword>
<dbReference type="Proteomes" id="UP000189704">
    <property type="component" value="Unplaced"/>
</dbReference>
<evidence type="ECO:0000256" key="3">
    <source>
        <dbReference type="ARBA" id="ARBA00022692"/>
    </source>
</evidence>
<accession>A0A3Q0DR47</accession>
<dbReference type="FunFam" id="2.60.40.10:FF:000049">
    <property type="entry name" value="Leukocyte immunoglobulin-like receptor subfamily B member 1"/>
    <property type="match status" value="2"/>
</dbReference>
<keyword evidence="10" id="KW-0393">Immunoglobulin domain</keyword>
<gene>
    <name evidence="14" type="primary">LOC103254892</name>
</gene>
<dbReference type="Pfam" id="PF13895">
    <property type="entry name" value="Ig_2"/>
    <property type="match status" value="1"/>
</dbReference>
<evidence type="ECO:0000256" key="11">
    <source>
        <dbReference type="SAM" id="MobiDB-lite"/>
    </source>
</evidence>
<keyword evidence="4" id="KW-0732">Signal</keyword>
<feature type="compositionally biased region" description="Polar residues" evidence="11">
    <location>
        <begin position="327"/>
        <end position="348"/>
    </location>
</feature>
<evidence type="ECO:0000256" key="2">
    <source>
        <dbReference type="ARBA" id="ARBA00022475"/>
    </source>
</evidence>
<evidence type="ECO:0000313" key="14">
    <source>
        <dbReference type="RefSeq" id="XP_021565571.1"/>
    </source>
</evidence>
<keyword evidence="5" id="KW-0677">Repeat</keyword>
<protein>
    <submittedName>
        <fullName evidence="14">Leukocyte immunoglobulin-like receptor subfamily B member 3</fullName>
    </submittedName>
</protein>
<keyword evidence="13" id="KW-1185">Reference proteome</keyword>
<sequence>MLRFQGTNLSHEILSGLSLGPRTRGQAGILPKPILWVIPSPVISWGSSGAIWCQGTLEAQEYHLNKVGSSIPWDKQKPLESGSKAKFNIPQMTGDYAGQYRCRYHHSAGWSNLSELLELVVSGAYEKPHLSALPSPVGSSGGNVTLLCGSQLGFGRFILTEEGEHKLSWTLDSQELTNGQFQALFPVGPITPGHRWTFRCYGYFRNNPLMWSHPSSPLKLVGSGEEPSSCGHSSPPTGLVLTTGLEIFLKILKGVAVALVLLLFLLLFLLLRHWRQGKQRLSDAALKDTQPEDRAELHNQAASSEDSHNVIYAQLHSLPLRRETSEPPLSQKGSPPAKSSTYATLAIR</sequence>
<evidence type="ECO:0000256" key="9">
    <source>
        <dbReference type="ARBA" id="ARBA00023180"/>
    </source>
</evidence>
<feature type="region of interest" description="Disordered" evidence="11">
    <location>
        <begin position="319"/>
        <end position="348"/>
    </location>
</feature>
<dbReference type="GO" id="GO:0002764">
    <property type="term" value="P:immune response-regulating signaling pathway"/>
    <property type="evidence" value="ECO:0007669"/>
    <property type="project" value="TreeGrafter"/>
</dbReference>
<dbReference type="PANTHER" id="PTHR11738">
    <property type="entry name" value="MHC CLASS I NK CELL RECEPTOR"/>
    <property type="match status" value="1"/>
</dbReference>
<evidence type="ECO:0000256" key="1">
    <source>
        <dbReference type="ARBA" id="ARBA00004162"/>
    </source>
</evidence>